<evidence type="ECO:0000256" key="3">
    <source>
        <dbReference type="ARBA" id="ARBA00022475"/>
    </source>
</evidence>
<dbReference type="InterPro" id="IPR011066">
    <property type="entry name" value="MscS_channel_C_sf"/>
</dbReference>
<feature type="transmembrane region" description="Helical" evidence="7">
    <location>
        <begin position="397"/>
        <end position="418"/>
    </location>
</feature>
<feature type="transmembrane region" description="Helical" evidence="7">
    <location>
        <begin position="176"/>
        <end position="195"/>
    </location>
</feature>
<feature type="domain" description="Mechanosensitive ion channel MscS C-terminal" evidence="9">
    <location>
        <begin position="658"/>
        <end position="741"/>
    </location>
</feature>
<dbReference type="SUPFAM" id="SSF82689">
    <property type="entry name" value="Mechanosensitive channel protein MscS (YggB), C-terminal domain"/>
    <property type="match status" value="1"/>
</dbReference>
<feature type="transmembrane region" description="Helical" evidence="7">
    <location>
        <begin position="539"/>
        <end position="562"/>
    </location>
</feature>
<dbReference type="InterPro" id="IPR052702">
    <property type="entry name" value="MscS-like_channel"/>
</dbReference>
<keyword evidence="11" id="KW-1185">Reference proteome</keyword>
<comment type="similarity">
    <text evidence="2">Belongs to the MscS (TC 1.A.23) family.</text>
</comment>
<evidence type="ECO:0000256" key="7">
    <source>
        <dbReference type="SAM" id="Phobius"/>
    </source>
</evidence>
<proteinExistence type="inferred from homology"/>
<dbReference type="SUPFAM" id="SSF50182">
    <property type="entry name" value="Sm-like ribonucleoproteins"/>
    <property type="match status" value="1"/>
</dbReference>
<keyword evidence="6 7" id="KW-0472">Membrane</keyword>
<dbReference type="Gene3D" id="3.30.70.100">
    <property type="match status" value="1"/>
</dbReference>
<evidence type="ECO:0000313" key="11">
    <source>
        <dbReference type="Proteomes" id="UP000509367"/>
    </source>
</evidence>
<dbReference type="Pfam" id="PF00924">
    <property type="entry name" value="MS_channel_2nd"/>
    <property type="match status" value="1"/>
</dbReference>
<keyword evidence="4 7" id="KW-0812">Transmembrane</keyword>
<feature type="transmembrane region" description="Helical" evidence="7">
    <location>
        <begin position="330"/>
        <end position="350"/>
    </location>
</feature>
<gene>
    <name evidence="10" type="ORF">HTY61_02085</name>
</gene>
<dbReference type="AlphaFoldDB" id="A0A6N1VE67"/>
<evidence type="ECO:0000256" key="4">
    <source>
        <dbReference type="ARBA" id="ARBA00022692"/>
    </source>
</evidence>
<evidence type="ECO:0000259" key="9">
    <source>
        <dbReference type="Pfam" id="PF21082"/>
    </source>
</evidence>
<feature type="transmembrane region" description="Helical" evidence="7">
    <location>
        <begin position="568"/>
        <end position="596"/>
    </location>
</feature>
<feature type="transmembrane region" description="Helical" evidence="7">
    <location>
        <begin position="215"/>
        <end position="243"/>
    </location>
</feature>
<feature type="transmembrane region" description="Helical" evidence="7">
    <location>
        <begin position="493"/>
        <end position="518"/>
    </location>
</feature>
<sequence length="783" mass="85666">MAWAQQLDKIENAVERYDRELVLISDAFDEARNNDGKLVALNERLRLLGKEIIAAGVELSPRVAEIRARLDQLGPVPEQGGEPQALQDQRAELAEERVRVNTLLGKLEEMSIRANSLANEISSARRDLFTSALSKRYDITAAFGSDLLVDLKDRRADLVSKVSSWFSFAWRFKSRAMAAATILSLAAALLFLVFARKMFGEVIRRDPEAEEPGYFARLTVGFSGTLVPAVGVWLFFVLIYALYAYFGVMRGDIGVVFLNLFIGIGAIILVWRLAEAVFAPRLPAWRLVRMSDRAALALKWLVVAMAVLTVADGMVSAMLELVGDSLPITVAKSLISSVAVGVILLIIAAVRPFPVSEGRSDGRWSAWFRLLLSLTGLMLILAALTGYVGFAEFVSKQLVITGAVVATMYLGYLAAYAISREHALAHSRIGERLRAALELSEPQIDQLGLFAGILLTLTILAIGVPVLFLLWGFKWIDIRGWVLGALTEFSVGSITISITGILAGIIVFFIGFYATRLFQRWLEGDVLSRSKMDVGVRNSIKTAVGYGGVTIAGLVGVSAAGLDLSQLALVAGALSLGIGFGLQNIVSNFVSGLILLAERPFKVGDWIEAGGISGTVKSINVRATEIETFQRKTMILPNSDLINSAVGNWTHRNTLGRIEIPVGVSYDSDPKLVRELLMDIAQDHPRILSNPEPFVVFSNFGDSSLDFELRAYLADINYMLTVSSEVRFAVFERFKAAGIEIPFPQRDVNLRIVNDAEAMPTTVVPGDSEFGVIKASRRKERED</sequence>
<dbReference type="EMBL" id="CP054836">
    <property type="protein sequence ID" value="QKV17337.1"/>
    <property type="molecule type" value="Genomic_DNA"/>
</dbReference>
<accession>A0A6N1VE67</accession>
<feature type="domain" description="Mechanosensitive ion channel MscS" evidence="8">
    <location>
        <begin position="584"/>
        <end position="651"/>
    </location>
</feature>
<evidence type="ECO:0000256" key="6">
    <source>
        <dbReference type="ARBA" id="ARBA00023136"/>
    </source>
</evidence>
<feature type="transmembrane region" description="Helical" evidence="7">
    <location>
        <begin position="447"/>
        <end position="473"/>
    </location>
</feature>
<dbReference type="InterPro" id="IPR049278">
    <property type="entry name" value="MS_channel_C"/>
</dbReference>
<organism evidence="10 11">
    <name type="scientific">Oricola thermophila</name>
    <dbReference type="NCBI Taxonomy" id="2742145"/>
    <lineage>
        <taxon>Bacteria</taxon>
        <taxon>Pseudomonadati</taxon>
        <taxon>Pseudomonadota</taxon>
        <taxon>Alphaproteobacteria</taxon>
        <taxon>Hyphomicrobiales</taxon>
        <taxon>Ahrensiaceae</taxon>
        <taxon>Oricola</taxon>
    </lineage>
</organism>
<keyword evidence="5 7" id="KW-1133">Transmembrane helix</keyword>
<dbReference type="Proteomes" id="UP000509367">
    <property type="component" value="Chromosome"/>
</dbReference>
<dbReference type="Pfam" id="PF21082">
    <property type="entry name" value="MS_channel_3rd"/>
    <property type="match status" value="1"/>
</dbReference>
<evidence type="ECO:0000256" key="2">
    <source>
        <dbReference type="ARBA" id="ARBA00008017"/>
    </source>
</evidence>
<dbReference type="Gene3D" id="1.10.287.1260">
    <property type="match status" value="1"/>
</dbReference>
<feature type="transmembrane region" description="Helical" evidence="7">
    <location>
        <begin position="295"/>
        <end position="318"/>
    </location>
</feature>
<dbReference type="PANTHER" id="PTHR30347">
    <property type="entry name" value="POTASSIUM CHANNEL RELATED"/>
    <property type="match status" value="1"/>
</dbReference>
<evidence type="ECO:0000313" key="10">
    <source>
        <dbReference type="EMBL" id="QKV17337.1"/>
    </source>
</evidence>
<evidence type="ECO:0000256" key="5">
    <source>
        <dbReference type="ARBA" id="ARBA00022989"/>
    </source>
</evidence>
<feature type="transmembrane region" description="Helical" evidence="7">
    <location>
        <begin position="255"/>
        <end position="274"/>
    </location>
</feature>
<protein>
    <submittedName>
        <fullName evidence="10">Mechanosensitive ion channel family protein</fullName>
    </submittedName>
</protein>
<dbReference type="KEGG" id="orm:HTY61_02085"/>
<dbReference type="PANTHER" id="PTHR30347:SF1">
    <property type="entry name" value="MECHANOSENSITIVE CHANNEL MSCK"/>
    <property type="match status" value="1"/>
</dbReference>
<dbReference type="SUPFAM" id="SSF82861">
    <property type="entry name" value="Mechanosensitive channel protein MscS (YggB), transmembrane region"/>
    <property type="match status" value="1"/>
</dbReference>
<evidence type="ECO:0000259" key="8">
    <source>
        <dbReference type="Pfam" id="PF00924"/>
    </source>
</evidence>
<comment type="subcellular location">
    <subcellularLocation>
        <location evidence="1">Cell membrane</location>
        <topology evidence="1">Multi-pass membrane protein</topology>
    </subcellularLocation>
</comment>
<reference evidence="10 11" key="1">
    <citation type="submission" date="2020-06" db="EMBL/GenBank/DDBJ databases">
        <title>Oricola thermophila sp. nov. isolated from a tidal sediments.</title>
        <authorList>
            <person name="Kwon K.K."/>
            <person name="Yang S.-H."/>
            <person name="Park M.-J."/>
        </authorList>
    </citation>
    <scope>NUCLEOTIDE SEQUENCE [LARGE SCALE GENOMIC DNA]</scope>
    <source>
        <strain evidence="10 11">MEBiC13590</strain>
    </source>
</reference>
<dbReference type="RefSeq" id="WP_175275233.1">
    <property type="nucleotide sequence ID" value="NZ_CP054836.1"/>
</dbReference>
<evidence type="ECO:0000256" key="1">
    <source>
        <dbReference type="ARBA" id="ARBA00004651"/>
    </source>
</evidence>
<dbReference type="InterPro" id="IPR010920">
    <property type="entry name" value="LSM_dom_sf"/>
</dbReference>
<keyword evidence="3" id="KW-1003">Cell membrane</keyword>
<dbReference type="GO" id="GO:0008381">
    <property type="term" value="F:mechanosensitive monoatomic ion channel activity"/>
    <property type="evidence" value="ECO:0007669"/>
    <property type="project" value="UniProtKB-ARBA"/>
</dbReference>
<feature type="transmembrane region" description="Helical" evidence="7">
    <location>
        <begin position="370"/>
        <end position="391"/>
    </location>
</feature>
<name>A0A6N1VE67_9HYPH</name>
<dbReference type="InterPro" id="IPR023408">
    <property type="entry name" value="MscS_beta-dom_sf"/>
</dbReference>
<dbReference type="Gene3D" id="2.30.30.60">
    <property type="match status" value="1"/>
</dbReference>
<dbReference type="GO" id="GO:0005886">
    <property type="term" value="C:plasma membrane"/>
    <property type="evidence" value="ECO:0007669"/>
    <property type="project" value="UniProtKB-SubCell"/>
</dbReference>
<dbReference type="InterPro" id="IPR011014">
    <property type="entry name" value="MscS_channel_TM-2"/>
</dbReference>
<dbReference type="InterPro" id="IPR006685">
    <property type="entry name" value="MscS_channel_2nd"/>
</dbReference>